<keyword evidence="5" id="KW-1185">Reference proteome</keyword>
<dbReference type="InterPro" id="IPR036412">
    <property type="entry name" value="HAD-like_sf"/>
</dbReference>
<dbReference type="Pfam" id="PF08282">
    <property type="entry name" value="Hydrolase_3"/>
    <property type="match status" value="1"/>
</dbReference>
<dbReference type="NCBIfam" id="TIGR01486">
    <property type="entry name" value="HAD-SF-IIB-MPGP"/>
    <property type="match status" value="1"/>
</dbReference>
<dbReference type="EMBL" id="JARWAL010000001">
    <property type="protein sequence ID" value="MDR5891404.1"/>
    <property type="molecule type" value="Genomic_DNA"/>
</dbReference>
<evidence type="ECO:0000256" key="1">
    <source>
        <dbReference type="ARBA" id="ARBA00022723"/>
    </source>
</evidence>
<sequence>MIDSPGTPSGKAPDAGLDAFTPRLLFTDLDGSLLDHHSYDWGPARPWLAQLKQLGVPVIPVTSKTRSEIVPLRQALGLADTPFIAENGAVVGLPLAWCHARIDRPGPDGLAIRTLGVDIGFVRKRLAVWRERLGVRFTTMSEMSLDELVDYTGLPEPEARLARMREGSEPLVWEDDESRLEGFREGLAGDGLQLVRGGRFWHATGTVHKGSAVSWLIERFEALRGRRPLTLALGDGPNDIPMLEAVDQAVVIRGCHGLDVSPRQPSLYRSEATGPAGWAEGVAHWWGRADRRVIPAVLREATPASLEESLP</sequence>
<comment type="caution">
    <text evidence="4">The sequence shown here is derived from an EMBL/GenBank/DDBJ whole genome shotgun (WGS) entry which is preliminary data.</text>
</comment>
<dbReference type="GO" id="GO:0016787">
    <property type="term" value="F:hydrolase activity"/>
    <property type="evidence" value="ECO:0007669"/>
    <property type="project" value="UniProtKB-KW"/>
</dbReference>
<dbReference type="Gene3D" id="3.30.980.20">
    <property type="entry name" value="Putative mannosyl-3-phosphoglycerate phosphatase, domain 2"/>
    <property type="match status" value="1"/>
</dbReference>
<gene>
    <name evidence="4" type="ORF">QC820_01135</name>
</gene>
<keyword evidence="1" id="KW-0479">Metal-binding</keyword>
<reference evidence="4 5" key="1">
    <citation type="submission" date="2023-04" db="EMBL/GenBank/DDBJ databases">
        <title>A long-awaited taxogenomic arrangement of the family Halomonadaceae.</title>
        <authorList>
            <person name="De La Haba R."/>
            <person name="Chuvochina M."/>
            <person name="Wittouck S."/>
            <person name="Arahal D.R."/>
            <person name="Sanchez-Porro C."/>
            <person name="Hugenholtz P."/>
            <person name="Ventosa A."/>
        </authorList>
    </citation>
    <scope>NUCLEOTIDE SEQUENCE [LARGE SCALE GENOMIC DNA]</scope>
    <source>
        <strain evidence="4 5">DSM 17332</strain>
    </source>
</reference>
<evidence type="ECO:0000256" key="2">
    <source>
        <dbReference type="ARBA" id="ARBA00022801"/>
    </source>
</evidence>
<proteinExistence type="predicted"/>
<dbReference type="SFLD" id="SFLDG01140">
    <property type="entry name" value="C2.B:_Phosphomannomutase_and_P"/>
    <property type="match status" value="1"/>
</dbReference>
<dbReference type="PANTHER" id="PTHR10000">
    <property type="entry name" value="PHOSPHOSERINE PHOSPHATASE"/>
    <property type="match status" value="1"/>
</dbReference>
<dbReference type="InterPro" id="IPR006379">
    <property type="entry name" value="HAD-SF_hydro_IIB"/>
</dbReference>
<dbReference type="InterPro" id="IPR006381">
    <property type="entry name" value="HAD-SF-IIB-MPGP"/>
</dbReference>
<protein>
    <submittedName>
        <fullName evidence="4">HAD-IIB family hydrolase</fullName>
    </submittedName>
</protein>
<keyword evidence="2 4" id="KW-0378">Hydrolase</keyword>
<evidence type="ECO:0000313" key="5">
    <source>
        <dbReference type="Proteomes" id="UP001252270"/>
    </source>
</evidence>
<name>A0ABU1GHC2_9GAMM</name>
<dbReference type="SFLD" id="SFLDS00003">
    <property type="entry name" value="Haloacid_Dehalogenase"/>
    <property type="match status" value="1"/>
</dbReference>
<evidence type="ECO:0000256" key="3">
    <source>
        <dbReference type="ARBA" id="ARBA00022842"/>
    </source>
</evidence>
<dbReference type="RefSeq" id="WP_309635455.1">
    <property type="nucleotide sequence ID" value="NZ_JARWAL010000001.1"/>
</dbReference>
<dbReference type="PANTHER" id="PTHR10000:SF8">
    <property type="entry name" value="HAD SUPERFAMILY HYDROLASE-LIKE, TYPE 3"/>
    <property type="match status" value="1"/>
</dbReference>
<accession>A0ABU1GHC2</accession>
<keyword evidence="3" id="KW-0460">Magnesium</keyword>
<evidence type="ECO:0000313" key="4">
    <source>
        <dbReference type="EMBL" id="MDR5891404.1"/>
    </source>
</evidence>
<dbReference type="NCBIfam" id="TIGR01484">
    <property type="entry name" value="HAD-SF-IIB"/>
    <property type="match status" value="1"/>
</dbReference>
<dbReference type="InterPro" id="IPR023214">
    <property type="entry name" value="HAD_sf"/>
</dbReference>
<dbReference type="Proteomes" id="UP001252270">
    <property type="component" value="Unassembled WGS sequence"/>
</dbReference>
<dbReference type="SUPFAM" id="SSF56784">
    <property type="entry name" value="HAD-like"/>
    <property type="match status" value="1"/>
</dbReference>
<dbReference type="SFLD" id="SFLDG01142">
    <property type="entry name" value="C2.B.2:_Mannosyl-3-phosphoglyc"/>
    <property type="match status" value="1"/>
</dbReference>
<dbReference type="Gene3D" id="3.40.50.1000">
    <property type="entry name" value="HAD superfamily/HAD-like"/>
    <property type="match status" value="1"/>
</dbReference>
<organism evidence="4 5">
    <name type="scientific">Halomonas mongoliensis</name>
    <dbReference type="NCBI Taxonomy" id="321265"/>
    <lineage>
        <taxon>Bacteria</taxon>
        <taxon>Pseudomonadati</taxon>
        <taxon>Pseudomonadota</taxon>
        <taxon>Gammaproteobacteria</taxon>
        <taxon>Oceanospirillales</taxon>
        <taxon>Halomonadaceae</taxon>
        <taxon>Halomonas</taxon>
    </lineage>
</organism>